<dbReference type="EMBL" id="JABXBU010000011">
    <property type="protein sequence ID" value="KAF8790868.1"/>
    <property type="molecule type" value="Genomic_DNA"/>
</dbReference>
<accession>A0A8T0FKX1</accession>
<keyword evidence="3" id="KW-1185">Reference proteome</keyword>
<dbReference type="AlphaFoldDB" id="A0A8T0FKX1"/>
<feature type="region of interest" description="Disordered" evidence="1">
    <location>
        <begin position="1"/>
        <end position="90"/>
    </location>
</feature>
<evidence type="ECO:0000313" key="3">
    <source>
        <dbReference type="Proteomes" id="UP000807504"/>
    </source>
</evidence>
<feature type="compositionally biased region" description="Basic and acidic residues" evidence="1">
    <location>
        <begin position="69"/>
        <end position="87"/>
    </location>
</feature>
<protein>
    <submittedName>
        <fullName evidence="2">Uncharacterized protein</fullName>
    </submittedName>
</protein>
<evidence type="ECO:0000256" key="1">
    <source>
        <dbReference type="SAM" id="MobiDB-lite"/>
    </source>
</evidence>
<organism evidence="2 3">
    <name type="scientific">Argiope bruennichi</name>
    <name type="common">Wasp spider</name>
    <name type="synonym">Aranea bruennichi</name>
    <dbReference type="NCBI Taxonomy" id="94029"/>
    <lineage>
        <taxon>Eukaryota</taxon>
        <taxon>Metazoa</taxon>
        <taxon>Ecdysozoa</taxon>
        <taxon>Arthropoda</taxon>
        <taxon>Chelicerata</taxon>
        <taxon>Arachnida</taxon>
        <taxon>Araneae</taxon>
        <taxon>Araneomorphae</taxon>
        <taxon>Entelegynae</taxon>
        <taxon>Araneoidea</taxon>
        <taxon>Araneidae</taxon>
        <taxon>Argiope</taxon>
    </lineage>
</organism>
<gene>
    <name evidence="2" type="ORF">HNY73_005821</name>
</gene>
<comment type="caution">
    <text evidence="2">The sequence shown here is derived from an EMBL/GenBank/DDBJ whole genome shotgun (WGS) entry which is preliminary data.</text>
</comment>
<sequence>MDQTFEKRASSSTGQELLLRVNSPKKPTKPRAKTPQTGPFQDHCGKGDQGSSSEEELMDAQLFQAISNKELETKDQRPNEAIQDKRPTSLSSVQITDEFIAEHILEVTHAVSLKELNYAERQFVDEEKLLEIEIEADMKDG</sequence>
<evidence type="ECO:0000313" key="2">
    <source>
        <dbReference type="EMBL" id="KAF8790868.1"/>
    </source>
</evidence>
<reference evidence="2" key="2">
    <citation type="submission" date="2020-06" db="EMBL/GenBank/DDBJ databases">
        <authorList>
            <person name="Sheffer M."/>
        </authorList>
    </citation>
    <scope>NUCLEOTIDE SEQUENCE</scope>
</reference>
<proteinExistence type="predicted"/>
<name>A0A8T0FKX1_ARGBR</name>
<reference evidence="2" key="1">
    <citation type="journal article" date="2020" name="bioRxiv">
        <title>Chromosome-level reference genome of the European wasp spider Argiope bruennichi: a resource for studies on range expansion and evolutionary adaptation.</title>
        <authorList>
            <person name="Sheffer M.M."/>
            <person name="Hoppe A."/>
            <person name="Krehenwinkel H."/>
            <person name="Uhl G."/>
            <person name="Kuss A.W."/>
            <person name="Jensen L."/>
            <person name="Jensen C."/>
            <person name="Gillespie R.G."/>
            <person name="Hoff K.J."/>
            <person name="Prost S."/>
        </authorList>
    </citation>
    <scope>NUCLEOTIDE SEQUENCE</scope>
</reference>
<dbReference type="Proteomes" id="UP000807504">
    <property type="component" value="Unassembled WGS sequence"/>
</dbReference>